<keyword evidence="1" id="KW-0812">Transmembrane</keyword>
<keyword evidence="1" id="KW-0472">Membrane</keyword>
<keyword evidence="1" id="KW-1133">Transmembrane helix</keyword>
<dbReference type="AlphaFoldDB" id="A0A6C0AC75"/>
<dbReference type="EMBL" id="MN740543">
    <property type="protein sequence ID" value="QHS77181.1"/>
    <property type="molecule type" value="Genomic_DNA"/>
</dbReference>
<evidence type="ECO:0000256" key="1">
    <source>
        <dbReference type="SAM" id="Phobius"/>
    </source>
</evidence>
<accession>A0A6C0AC75</accession>
<feature type="transmembrane region" description="Helical" evidence="1">
    <location>
        <begin position="39"/>
        <end position="57"/>
    </location>
</feature>
<name>A0A6C0AC75_9ZZZZ</name>
<organism evidence="2">
    <name type="scientific">viral metagenome</name>
    <dbReference type="NCBI Taxonomy" id="1070528"/>
    <lineage>
        <taxon>unclassified sequences</taxon>
        <taxon>metagenomes</taxon>
        <taxon>organismal metagenomes</taxon>
    </lineage>
</organism>
<evidence type="ECO:0000313" key="2">
    <source>
        <dbReference type="EMBL" id="QHS77181.1"/>
    </source>
</evidence>
<sequence length="64" mass="7591">MNINTKEMFKTIAKVVAIYCAFHMFKVCFDNDDILNEEFLKNTLGISMAIVIYYIFLDRILEKF</sequence>
<protein>
    <submittedName>
        <fullName evidence="2">Uncharacterized protein</fullName>
    </submittedName>
</protein>
<proteinExistence type="predicted"/>
<reference evidence="2" key="1">
    <citation type="journal article" date="2020" name="Nature">
        <title>Giant virus diversity and host interactions through global metagenomics.</title>
        <authorList>
            <person name="Schulz F."/>
            <person name="Roux S."/>
            <person name="Paez-Espino D."/>
            <person name="Jungbluth S."/>
            <person name="Walsh D.A."/>
            <person name="Denef V.J."/>
            <person name="McMahon K.D."/>
            <person name="Konstantinidis K.T."/>
            <person name="Eloe-Fadrosh E.A."/>
            <person name="Kyrpides N.C."/>
            <person name="Woyke T."/>
        </authorList>
    </citation>
    <scope>NUCLEOTIDE SEQUENCE</scope>
    <source>
        <strain evidence="2">GVMAG-S-1004661-13</strain>
    </source>
</reference>